<organism evidence="2 3">
    <name type="scientific">Bartonella krasnovii</name>
    <dbReference type="NCBI Taxonomy" id="2267275"/>
    <lineage>
        <taxon>Bacteria</taxon>
        <taxon>Pseudomonadati</taxon>
        <taxon>Pseudomonadota</taxon>
        <taxon>Alphaproteobacteria</taxon>
        <taxon>Hyphomicrobiales</taxon>
        <taxon>Bartonellaceae</taxon>
        <taxon>Bartonella</taxon>
    </lineage>
</organism>
<dbReference type="EMBL" id="CP093033">
    <property type="protein sequence ID" value="UNF29865.1"/>
    <property type="molecule type" value="Genomic_DNA"/>
</dbReference>
<dbReference type="Pfam" id="PF04851">
    <property type="entry name" value="ResIII"/>
    <property type="match status" value="1"/>
</dbReference>
<name>A0ABY3VYU9_9HYPH</name>
<evidence type="ECO:0000313" key="3">
    <source>
        <dbReference type="Proteomes" id="UP000829580"/>
    </source>
</evidence>
<feature type="domain" description="Helicase/UvrB N-terminal" evidence="1">
    <location>
        <begin position="39"/>
        <end position="248"/>
    </location>
</feature>
<reference evidence="2 3" key="1">
    <citation type="submission" date="2022-02" db="EMBL/GenBank/DDBJ databases">
        <title>Genomic structural plasticity of rodent-associated Bartonella in nature.</title>
        <authorList>
            <person name="Sousa K.C.M."/>
            <person name="Gutierrez R."/>
            <person name="Yahalomi D."/>
            <person name="Shalit T."/>
            <person name="Markus B."/>
            <person name="Nachum-Biala Y."/>
            <person name="Hawlena H."/>
            <person name="Marcos-Hadad E."/>
            <person name="Hazkani-Covo E."/>
            <person name="Neves H.R."/>
            <person name="Covo S."/>
            <person name="Harrus S."/>
        </authorList>
    </citation>
    <scope>NUCLEOTIDE SEQUENCE [LARGE SCALE GENOMIC DNA]</scope>
    <source>
        <strain evidence="2 3">B35_1_2</strain>
    </source>
</reference>
<dbReference type="InterPro" id="IPR006935">
    <property type="entry name" value="Helicase/UvrB_N"/>
</dbReference>
<keyword evidence="3" id="KW-1185">Reference proteome</keyword>
<dbReference type="PANTHER" id="PTHR47396">
    <property type="entry name" value="TYPE I RESTRICTION ENZYME ECOKI R PROTEIN"/>
    <property type="match status" value="1"/>
</dbReference>
<dbReference type="SUPFAM" id="SSF52540">
    <property type="entry name" value="P-loop containing nucleoside triphosphate hydrolases"/>
    <property type="match status" value="1"/>
</dbReference>
<keyword evidence="2" id="KW-0547">Nucleotide-binding</keyword>
<evidence type="ECO:0000313" key="2">
    <source>
        <dbReference type="EMBL" id="UNF29865.1"/>
    </source>
</evidence>
<sequence>MNTVEKRVSARLSLRDPQRESLNILVNILEKLDLSKDADLFAQLELIKNLYPSIQDFERNFPSFCFALATGVGKTRLMGAFISYLYLTGRSCHFFVLAPNLTIYEKLKQDFSPQSSKYVFNGISEFIANRPVIITGEDYESGKGIRADEHHYHGQKRLFENRDTAFINIFNISKINTTDNKKGALKSSVSRIKRLQETIGESYFDYLANLPDLVLLMDEAHRYRASAGAAAINELKPILGIELTATPKTIGTKPVNFKNVVYHYSLAEAMRDGFVKEPAVATRKDFQPQNYTSEQLEYIKLQDAIHAHENVKTDLITYAKDYNQKFIKPFILVVAQDTNHAQKLRDFLESEDFFSGAYKGKVAEIHTKQSNIEEDQNIQKLIAIEDPHEPTEIVIHVNKLKEGWDVSNLYTIVPLRASASEILTEQTIGRGLRLPYGYRTGVEAIDRLTIIAHDRFQDIIDRANDPNSIIKNILRVE</sequence>
<evidence type="ECO:0000259" key="1">
    <source>
        <dbReference type="Pfam" id="PF04851"/>
    </source>
</evidence>
<accession>A0ABY3VYU9</accession>
<keyword evidence="2" id="KW-0378">Hydrolase</keyword>
<keyword evidence="2" id="KW-0067">ATP-binding</keyword>
<dbReference type="InterPro" id="IPR027417">
    <property type="entry name" value="P-loop_NTPase"/>
</dbReference>
<gene>
    <name evidence="2" type="ORF">MNL13_03660</name>
</gene>
<dbReference type="Proteomes" id="UP000829580">
    <property type="component" value="Chromosome"/>
</dbReference>
<protein>
    <submittedName>
        <fullName evidence="2">DEAD/DEAH box helicase family protein</fullName>
    </submittedName>
</protein>
<dbReference type="InterPro" id="IPR050742">
    <property type="entry name" value="Helicase_Restrict-Modif_Enz"/>
</dbReference>
<dbReference type="Gene3D" id="3.40.50.300">
    <property type="entry name" value="P-loop containing nucleotide triphosphate hydrolases"/>
    <property type="match status" value="2"/>
</dbReference>
<dbReference type="PANTHER" id="PTHR47396:SF1">
    <property type="entry name" value="ATP-DEPENDENT HELICASE IRC3-RELATED"/>
    <property type="match status" value="1"/>
</dbReference>
<keyword evidence="2" id="KW-0347">Helicase</keyword>
<dbReference type="GO" id="GO:0004386">
    <property type="term" value="F:helicase activity"/>
    <property type="evidence" value="ECO:0007669"/>
    <property type="project" value="UniProtKB-KW"/>
</dbReference>
<proteinExistence type="predicted"/>